<feature type="region of interest" description="Disordered" evidence="1">
    <location>
        <begin position="90"/>
        <end position="128"/>
    </location>
</feature>
<evidence type="ECO:0000256" key="1">
    <source>
        <dbReference type="SAM" id="MobiDB-lite"/>
    </source>
</evidence>
<sequence>MVHTNRIAPIESTSSTTPVHAEIRTPRIIINAAQTTHRISKTTVTEIEVAGAPALTGGGTPRRGFVYCANWATQPTEMSRYPKARPVDPTNPTALPNAAVICDSKSSPGRNRAARDTHQPTKSSTPKEMAYEYKVPAPALAATRVAPETITALGAMPAVDCATSSTPVMLAAASPVSEFC</sequence>
<gene>
    <name evidence="2" type="ORF">MAUB_19530</name>
</gene>
<reference evidence="2 3" key="1">
    <citation type="journal article" date="2019" name="Emerg. Microbes Infect.">
        <title>Comprehensive subspecies identification of 175 nontuberculous mycobacteria species based on 7547 genomic profiles.</title>
        <authorList>
            <person name="Matsumoto Y."/>
            <person name="Kinjo T."/>
            <person name="Motooka D."/>
            <person name="Nabeya D."/>
            <person name="Jung N."/>
            <person name="Uechi K."/>
            <person name="Horii T."/>
            <person name="Iida T."/>
            <person name="Fujita J."/>
            <person name="Nakamura S."/>
        </authorList>
    </citation>
    <scope>NUCLEOTIDE SEQUENCE [LARGE SCALE GENOMIC DNA]</scope>
    <source>
        <strain evidence="2 3">JCM 15296</strain>
    </source>
</reference>
<keyword evidence="3" id="KW-1185">Reference proteome</keyword>
<evidence type="ECO:0000313" key="3">
    <source>
        <dbReference type="Proteomes" id="UP000465609"/>
    </source>
</evidence>
<evidence type="ECO:0000313" key="2">
    <source>
        <dbReference type="EMBL" id="BBX84080.1"/>
    </source>
</evidence>
<dbReference type="Proteomes" id="UP000465609">
    <property type="component" value="Chromosome"/>
</dbReference>
<name>A0ABN5YQL1_9MYCO</name>
<organism evidence="2 3">
    <name type="scientific">Mycolicibacterium aubagnense</name>
    <dbReference type="NCBI Taxonomy" id="319707"/>
    <lineage>
        <taxon>Bacteria</taxon>
        <taxon>Bacillati</taxon>
        <taxon>Actinomycetota</taxon>
        <taxon>Actinomycetes</taxon>
        <taxon>Mycobacteriales</taxon>
        <taxon>Mycobacteriaceae</taxon>
        <taxon>Mycolicibacterium</taxon>
    </lineage>
</organism>
<protein>
    <submittedName>
        <fullName evidence="2">Uncharacterized protein</fullName>
    </submittedName>
</protein>
<proteinExistence type="predicted"/>
<dbReference type="EMBL" id="AP022577">
    <property type="protein sequence ID" value="BBX84080.1"/>
    <property type="molecule type" value="Genomic_DNA"/>
</dbReference>
<accession>A0ABN5YQL1</accession>